<dbReference type="SUPFAM" id="SSF109755">
    <property type="entry name" value="PhoU-like"/>
    <property type="match status" value="1"/>
</dbReference>
<dbReference type="eggNOG" id="COG1392">
    <property type="taxonomic scope" value="Bacteria"/>
</dbReference>
<evidence type="ECO:0000313" key="3">
    <source>
        <dbReference type="Proteomes" id="UP000029108"/>
    </source>
</evidence>
<evidence type="ECO:0000256" key="1">
    <source>
        <dbReference type="ARBA" id="ARBA00008591"/>
    </source>
</evidence>
<dbReference type="AlphaFoldDB" id="A0A086ZVF8"/>
<gene>
    <name evidence="2" type="ORF">BBIA_1731</name>
</gene>
<dbReference type="PANTHER" id="PTHR37298:SF1">
    <property type="entry name" value="UPF0111 PROTEIN YKAA"/>
    <property type="match status" value="1"/>
</dbReference>
<comment type="caution">
    <text evidence="2">The sequence shown here is derived from an EMBL/GenBank/DDBJ whole genome shotgun (WGS) entry which is preliminary data.</text>
</comment>
<sequence length="207" mass="23747">MARKNDSFYFDGFKTSAACACKAAHLLSDVMHDYDPAKLREHMEAMHAIEQSADDVRHQMLDELVTAFITPFDREDIAELSHILDNVTDSIEGVLDRLYYDNVTVMREDALDMADMVVRACERIAQLVAELPQFKRSKTLRELVFDVNTIETDADHVFIEAMRTLHTTCDDPMQVFAWHDVYRHLEQCADDCEHVADTVDSIVMKNS</sequence>
<proteinExistence type="inferred from homology"/>
<dbReference type="Gene3D" id="1.20.58.220">
    <property type="entry name" value="Phosphate transport system protein phou homolog 2, domain 2"/>
    <property type="match status" value="1"/>
</dbReference>
<dbReference type="Pfam" id="PF01865">
    <property type="entry name" value="PhoU_div"/>
    <property type="match status" value="1"/>
</dbReference>
<dbReference type="InterPro" id="IPR018445">
    <property type="entry name" value="Put_Phosphate_transp_reg"/>
</dbReference>
<organism evidence="2 3">
    <name type="scientific">Bifidobacterium biavatii DSM 23969</name>
    <dbReference type="NCBI Taxonomy" id="1437608"/>
    <lineage>
        <taxon>Bacteria</taxon>
        <taxon>Bacillati</taxon>
        <taxon>Actinomycetota</taxon>
        <taxon>Actinomycetes</taxon>
        <taxon>Bifidobacteriales</taxon>
        <taxon>Bifidobacteriaceae</taxon>
        <taxon>Bifidobacterium</taxon>
    </lineage>
</organism>
<keyword evidence="3" id="KW-1185">Reference proteome</keyword>
<dbReference type="PANTHER" id="PTHR37298">
    <property type="entry name" value="UPF0111 PROTEIN YKAA"/>
    <property type="match status" value="1"/>
</dbReference>
<name>A0A086ZVF8_9BIFI</name>
<protein>
    <submittedName>
        <fullName evidence="2">Phosphate transport regulator</fullName>
    </submittedName>
</protein>
<dbReference type="STRING" id="1437608.GCA_000771645_01412"/>
<accession>A0A086ZVF8</accession>
<dbReference type="InterPro" id="IPR038078">
    <property type="entry name" value="PhoU-like_sf"/>
</dbReference>
<dbReference type="RefSeq" id="WP_033495614.1">
    <property type="nucleotide sequence ID" value="NZ_JDUU01000027.1"/>
</dbReference>
<dbReference type="Proteomes" id="UP000029108">
    <property type="component" value="Unassembled WGS sequence"/>
</dbReference>
<evidence type="ECO:0000313" key="2">
    <source>
        <dbReference type="EMBL" id="KFI50508.1"/>
    </source>
</evidence>
<dbReference type="OrthoDB" id="9797568at2"/>
<dbReference type="EMBL" id="JGYN01000015">
    <property type="protein sequence ID" value="KFI50508.1"/>
    <property type="molecule type" value="Genomic_DNA"/>
</dbReference>
<reference evidence="2 3" key="1">
    <citation type="submission" date="2014-03" db="EMBL/GenBank/DDBJ databases">
        <title>Genomics of Bifidobacteria.</title>
        <authorList>
            <person name="Ventura M."/>
            <person name="Milani C."/>
            <person name="Lugli G.A."/>
        </authorList>
    </citation>
    <scope>NUCLEOTIDE SEQUENCE [LARGE SCALE GENOMIC DNA]</scope>
    <source>
        <strain evidence="2 3">DSM 23969</strain>
    </source>
</reference>
<comment type="similarity">
    <text evidence="1">Belongs to the UPF0111 family.</text>
</comment>
<dbReference type="InterPro" id="IPR052912">
    <property type="entry name" value="UPF0111_domain"/>
</dbReference>